<dbReference type="InterPro" id="IPR016181">
    <property type="entry name" value="Acyl_CoA_acyltransferase"/>
</dbReference>
<protein>
    <submittedName>
        <fullName evidence="2">RimJ/RimL family protein N-acetyltransferase</fullName>
    </submittedName>
</protein>
<feature type="domain" description="N-acetyltransferase" evidence="1">
    <location>
        <begin position="17"/>
        <end position="182"/>
    </location>
</feature>
<reference evidence="2 3" key="1">
    <citation type="submission" date="2019-02" db="EMBL/GenBank/DDBJ databases">
        <title>Sequencing the genomes of 1000 actinobacteria strains.</title>
        <authorList>
            <person name="Klenk H.-P."/>
        </authorList>
    </citation>
    <scope>NUCLEOTIDE SEQUENCE [LARGE SCALE GENOMIC DNA]</scope>
    <source>
        <strain evidence="2 3">DSM 45162</strain>
    </source>
</reference>
<keyword evidence="2" id="KW-0808">Transferase</keyword>
<dbReference type="Pfam" id="PF13302">
    <property type="entry name" value="Acetyltransf_3"/>
    <property type="match status" value="1"/>
</dbReference>
<dbReference type="OrthoDB" id="3533156at2"/>
<dbReference type="PANTHER" id="PTHR43792">
    <property type="entry name" value="GNAT FAMILY, PUTATIVE (AFU_ORTHOLOGUE AFUA_3G00765)-RELATED-RELATED"/>
    <property type="match status" value="1"/>
</dbReference>
<dbReference type="Proteomes" id="UP000292564">
    <property type="component" value="Unassembled WGS sequence"/>
</dbReference>
<gene>
    <name evidence="2" type="ORF">EV385_0996</name>
</gene>
<comment type="caution">
    <text evidence="2">The sequence shown here is derived from an EMBL/GenBank/DDBJ whole genome shotgun (WGS) entry which is preliminary data.</text>
</comment>
<keyword evidence="3" id="KW-1185">Reference proteome</keyword>
<dbReference type="SUPFAM" id="SSF55729">
    <property type="entry name" value="Acyl-CoA N-acyltransferases (Nat)"/>
    <property type="match status" value="1"/>
</dbReference>
<dbReference type="PANTHER" id="PTHR43792:SF13">
    <property type="entry name" value="ACETYLTRANSFERASE"/>
    <property type="match status" value="1"/>
</dbReference>
<accession>A0A4Q7ZFX6</accession>
<evidence type="ECO:0000313" key="3">
    <source>
        <dbReference type="Proteomes" id="UP000292564"/>
    </source>
</evidence>
<dbReference type="PROSITE" id="PS51186">
    <property type="entry name" value="GNAT"/>
    <property type="match status" value="1"/>
</dbReference>
<dbReference type="GO" id="GO:0016747">
    <property type="term" value="F:acyltransferase activity, transferring groups other than amino-acyl groups"/>
    <property type="evidence" value="ECO:0007669"/>
    <property type="project" value="InterPro"/>
</dbReference>
<evidence type="ECO:0000313" key="2">
    <source>
        <dbReference type="EMBL" id="RZU49254.1"/>
    </source>
</evidence>
<proteinExistence type="predicted"/>
<dbReference type="InterPro" id="IPR000182">
    <property type="entry name" value="GNAT_dom"/>
</dbReference>
<dbReference type="RefSeq" id="WP_130508368.1">
    <property type="nucleotide sequence ID" value="NZ_SHKY01000001.1"/>
</dbReference>
<sequence>MPERDVASNEALWTTRLSLRRPSRTDIEAIYRIHSDRRACAHNPSDMLADPADAERRFVRWSGHWEQHGFGYWTVHGSPDLPDDHPLGFCGVKLMRLHGRIVLNLFYRLDPRIWGKGVATEAAGAVLRWAVTHLPDRTVIARVRPENTASLKVVTRIGLRRARQLDTIGYDGPELIYTSNGWARTSRRRADPPGSR</sequence>
<name>A0A4Q7ZFX6_9ACTN</name>
<dbReference type="InterPro" id="IPR051531">
    <property type="entry name" value="N-acetyltransferase"/>
</dbReference>
<dbReference type="EMBL" id="SHKY01000001">
    <property type="protein sequence ID" value="RZU49254.1"/>
    <property type="molecule type" value="Genomic_DNA"/>
</dbReference>
<organism evidence="2 3">
    <name type="scientific">Krasilnikovia cinnamomea</name>
    <dbReference type="NCBI Taxonomy" id="349313"/>
    <lineage>
        <taxon>Bacteria</taxon>
        <taxon>Bacillati</taxon>
        <taxon>Actinomycetota</taxon>
        <taxon>Actinomycetes</taxon>
        <taxon>Micromonosporales</taxon>
        <taxon>Micromonosporaceae</taxon>
        <taxon>Krasilnikovia</taxon>
    </lineage>
</organism>
<dbReference type="Gene3D" id="3.40.630.30">
    <property type="match status" value="1"/>
</dbReference>
<dbReference type="AlphaFoldDB" id="A0A4Q7ZFX6"/>
<evidence type="ECO:0000259" key="1">
    <source>
        <dbReference type="PROSITE" id="PS51186"/>
    </source>
</evidence>